<name>A0A075V4Y1_9PSEU</name>
<dbReference type="HOGENOM" id="CLU_087212_0_0_11"/>
<dbReference type="AlphaFoldDB" id="A0A075V4Y1"/>
<sequence>MADEAAIAVAREIRGPVQVLGGKFMTSPELAEVETEVGLSPRSLYLRGRSAVLGDPPPKVVSELFGIFPSWLFEFALPSATAALDAASAVRAYSRSSANWGRVNLSGADGPGRSADLLFRLVDAADASGLALFAGWQLAERPADDVERLAFALMVFREFRGGIHFAALRAVGLTVPEAVVADPEGGRGRLLRTAWSEEAADGLIAAAEAKGDLRQRWRQVEDLTDRRVADLLDVTLTDDEQEELRRRLGALRAASALIS</sequence>
<protein>
    <submittedName>
        <fullName evidence="1">Uncharacterized protein</fullName>
    </submittedName>
</protein>
<organism evidence="1 2">
    <name type="scientific">Amycolatopsis japonica</name>
    <dbReference type="NCBI Taxonomy" id="208439"/>
    <lineage>
        <taxon>Bacteria</taxon>
        <taxon>Bacillati</taxon>
        <taxon>Actinomycetota</taxon>
        <taxon>Actinomycetes</taxon>
        <taxon>Pseudonocardiales</taxon>
        <taxon>Pseudonocardiaceae</taxon>
        <taxon>Amycolatopsis</taxon>
        <taxon>Amycolatopsis japonica group</taxon>
    </lineage>
</organism>
<dbReference type="eggNOG" id="ENOG50340HG">
    <property type="taxonomic scope" value="Bacteria"/>
</dbReference>
<reference evidence="1 2" key="1">
    <citation type="journal article" date="2014" name="J. Biotechnol.">
        <title>Complete genome sequence of the actinobacterium Amycolatopsis japonica MG417-CF17(T) (=DSM 44213T) producing (S,S)-N,N'-ethylenediaminedisuccinic acid.</title>
        <authorList>
            <person name="Stegmann E."/>
            <person name="Albersmeier A."/>
            <person name="Spohn M."/>
            <person name="Gert H."/>
            <person name="Weber T."/>
            <person name="Wohlleben W."/>
            <person name="Kalinowski J."/>
            <person name="Ruckert C."/>
        </authorList>
    </citation>
    <scope>NUCLEOTIDE SEQUENCE [LARGE SCALE GENOMIC DNA]</scope>
    <source>
        <strain evidence="2">MG417-CF17 (DSM 44213)</strain>
    </source>
</reference>
<dbReference type="Proteomes" id="UP000028492">
    <property type="component" value="Chromosome"/>
</dbReference>
<evidence type="ECO:0000313" key="2">
    <source>
        <dbReference type="Proteomes" id="UP000028492"/>
    </source>
</evidence>
<dbReference type="NCBIfam" id="NF047719">
    <property type="entry name" value="SCO6745_fam_HTH"/>
    <property type="match status" value="1"/>
</dbReference>
<dbReference type="InterPro" id="IPR054058">
    <property type="entry name" value="HTH_67"/>
</dbReference>
<dbReference type="KEGG" id="aja:AJAP_37655"/>
<dbReference type="Pfam" id="PF21863">
    <property type="entry name" value="HTH_67"/>
    <property type="match status" value="1"/>
</dbReference>
<accession>A0A075V4Y1</accession>
<evidence type="ECO:0000313" key="1">
    <source>
        <dbReference type="EMBL" id="AIG80323.1"/>
    </source>
</evidence>
<dbReference type="STRING" id="208439.AJAP_37655"/>
<dbReference type="RefSeq" id="WP_038520296.1">
    <property type="nucleotide sequence ID" value="NZ_CP008953.1"/>
</dbReference>
<gene>
    <name evidence="1" type="ORF">AJAP_37655</name>
</gene>
<dbReference type="EMBL" id="CP008953">
    <property type="protein sequence ID" value="AIG80323.1"/>
    <property type="molecule type" value="Genomic_DNA"/>
</dbReference>
<keyword evidence="2" id="KW-1185">Reference proteome</keyword>
<proteinExistence type="predicted"/>